<proteinExistence type="predicted"/>
<dbReference type="Proteomes" id="UP001163603">
    <property type="component" value="Chromosome 8"/>
</dbReference>
<gene>
    <name evidence="1" type="ORF">Pint_14672</name>
</gene>
<protein>
    <submittedName>
        <fullName evidence="1">Uncharacterized protein</fullName>
    </submittedName>
</protein>
<keyword evidence="2" id="KW-1185">Reference proteome</keyword>
<evidence type="ECO:0000313" key="2">
    <source>
        <dbReference type="Proteomes" id="UP001163603"/>
    </source>
</evidence>
<organism evidence="1 2">
    <name type="scientific">Pistacia integerrima</name>
    <dbReference type="NCBI Taxonomy" id="434235"/>
    <lineage>
        <taxon>Eukaryota</taxon>
        <taxon>Viridiplantae</taxon>
        <taxon>Streptophyta</taxon>
        <taxon>Embryophyta</taxon>
        <taxon>Tracheophyta</taxon>
        <taxon>Spermatophyta</taxon>
        <taxon>Magnoliopsida</taxon>
        <taxon>eudicotyledons</taxon>
        <taxon>Gunneridae</taxon>
        <taxon>Pentapetalae</taxon>
        <taxon>rosids</taxon>
        <taxon>malvids</taxon>
        <taxon>Sapindales</taxon>
        <taxon>Anacardiaceae</taxon>
        <taxon>Pistacia</taxon>
    </lineage>
</organism>
<name>A0ACC0Y7Z3_9ROSI</name>
<reference evidence="2" key="1">
    <citation type="journal article" date="2023" name="G3 (Bethesda)">
        <title>Genome assembly and association tests identify interacting loci associated with vigor, precocity, and sex in interspecific pistachio rootstocks.</title>
        <authorList>
            <person name="Palmer W."/>
            <person name="Jacygrad E."/>
            <person name="Sagayaradj S."/>
            <person name="Cavanaugh K."/>
            <person name="Han R."/>
            <person name="Bertier L."/>
            <person name="Beede B."/>
            <person name="Kafkas S."/>
            <person name="Golino D."/>
            <person name="Preece J."/>
            <person name="Michelmore R."/>
        </authorList>
    </citation>
    <scope>NUCLEOTIDE SEQUENCE [LARGE SCALE GENOMIC DNA]</scope>
</reference>
<dbReference type="EMBL" id="CM047743">
    <property type="protein sequence ID" value="KAJ0030458.1"/>
    <property type="molecule type" value="Genomic_DNA"/>
</dbReference>
<accession>A0ACC0Y7Z3</accession>
<evidence type="ECO:0000313" key="1">
    <source>
        <dbReference type="EMBL" id="KAJ0030458.1"/>
    </source>
</evidence>
<sequence>MNNTSKALLVPSYAKAHQLQLFFHSGKDRMQQVNPYWPTK</sequence>
<comment type="caution">
    <text evidence="1">The sequence shown here is derived from an EMBL/GenBank/DDBJ whole genome shotgun (WGS) entry which is preliminary data.</text>
</comment>